<dbReference type="GO" id="GO:0004113">
    <property type="term" value="F:2',3'-cyclic-nucleotide 3'-phosphodiesterase activity"/>
    <property type="evidence" value="ECO:0007669"/>
    <property type="project" value="TreeGrafter"/>
</dbReference>
<dbReference type="PANTHER" id="PTHR28141:SF1">
    <property type="entry name" value="2',3'-CYCLIC-NUCLEOTIDE 3'-PHOSPHODIESTERASE"/>
    <property type="match status" value="1"/>
</dbReference>
<dbReference type="Proteomes" id="UP001302676">
    <property type="component" value="Unassembled WGS sequence"/>
</dbReference>
<evidence type="ECO:0000313" key="3">
    <source>
        <dbReference type="Proteomes" id="UP001302676"/>
    </source>
</evidence>
<evidence type="ECO:0000313" key="2">
    <source>
        <dbReference type="EMBL" id="KAK4145599.1"/>
    </source>
</evidence>
<dbReference type="AlphaFoldDB" id="A0AAN6ZPU8"/>
<dbReference type="GO" id="GO:0009187">
    <property type="term" value="P:cyclic nucleotide metabolic process"/>
    <property type="evidence" value="ECO:0007669"/>
    <property type="project" value="TreeGrafter"/>
</dbReference>
<name>A0AAN6ZPU8_9PEZI</name>
<sequence>MTGSSLWLLPPKDHPLHKILTTLLHETLPTRFPREAASSPRVVPHFFPTHITLTNGIVPESTYGADEGGAQGGAQAWLDSIPFPSSSSSSTTDTAGGDGEGKGVKVKVRFEKVVSQDVFYRRCYVKVGFEGVKELAGVARAVGVLGEGVDVNAESGEVKFGEKTEAWLSSWQEEFGPHLSLMYGNEPVLDGAVREVRRVLEDAGLRLSESEIETVEGAGGFDGWDGGVIWLVPTDKPISEWGTPIATREL</sequence>
<protein>
    <submittedName>
        <fullName evidence="2">2',3'-cyclic-nucleotide 3'-phosphodiesterase</fullName>
    </submittedName>
</protein>
<dbReference type="EMBL" id="MU853567">
    <property type="protein sequence ID" value="KAK4145599.1"/>
    <property type="molecule type" value="Genomic_DNA"/>
</dbReference>
<dbReference type="Pfam" id="PF07823">
    <property type="entry name" value="CPDase"/>
    <property type="match status" value="1"/>
</dbReference>
<proteinExistence type="predicted"/>
<gene>
    <name evidence="2" type="ORF">C8A04DRAFT_35642</name>
</gene>
<feature type="region of interest" description="Disordered" evidence="1">
    <location>
        <begin position="82"/>
        <end position="101"/>
    </location>
</feature>
<feature type="compositionally biased region" description="Low complexity" evidence="1">
    <location>
        <begin position="85"/>
        <end position="95"/>
    </location>
</feature>
<evidence type="ECO:0000256" key="1">
    <source>
        <dbReference type="SAM" id="MobiDB-lite"/>
    </source>
</evidence>
<organism evidence="2 3">
    <name type="scientific">Dichotomopilus funicola</name>
    <dbReference type="NCBI Taxonomy" id="1934379"/>
    <lineage>
        <taxon>Eukaryota</taxon>
        <taxon>Fungi</taxon>
        <taxon>Dikarya</taxon>
        <taxon>Ascomycota</taxon>
        <taxon>Pezizomycotina</taxon>
        <taxon>Sordariomycetes</taxon>
        <taxon>Sordariomycetidae</taxon>
        <taxon>Sordariales</taxon>
        <taxon>Chaetomiaceae</taxon>
        <taxon>Dichotomopilus</taxon>
    </lineage>
</organism>
<keyword evidence="3" id="KW-1185">Reference proteome</keyword>
<dbReference type="GeneID" id="87819857"/>
<dbReference type="InterPro" id="IPR012386">
    <property type="entry name" value="Cyclic-nucl_3Pdiesterase"/>
</dbReference>
<dbReference type="PANTHER" id="PTHR28141">
    <property type="entry name" value="2',3'-CYCLIC-NUCLEOTIDE 3'-PHOSPHODIESTERASE"/>
    <property type="match status" value="1"/>
</dbReference>
<reference evidence="2" key="2">
    <citation type="submission" date="2023-05" db="EMBL/GenBank/DDBJ databases">
        <authorList>
            <consortium name="Lawrence Berkeley National Laboratory"/>
            <person name="Steindorff A."/>
            <person name="Hensen N."/>
            <person name="Bonometti L."/>
            <person name="Westerberg I."/>
            <person name="Brannstrom I.O."/>
            <person name="Guillou S."/>
            <person name="Cros-Aarteil S."/>
            <person name="Calhoun S."/>
            <person name="Haridas S."/>
            <person name="Kuo A."/>
            <person name="Mondo S."/>
            <person name="Pangilinan J."/>
            <person name="Riley R."/>
            <person name="Labutti K."/>
            <person name="Andreopoulos B."/>
            <person name="Lipzen A."/>
            <person name="Chen C."/>
            <person name="Yanf M."/>
            <person name="Daum C."/>
            <person name="Ng V."/>
            <person name="Clum A."/>
            <person name="Ohm R."/>
            <person name="Martin F."/>
            <person name="Silar P."/>
            <person name="Natvig D."/>
            <person name="Lalanne C."/>
            <person name="Gautier V."/>
            <person name="Ament-Velasquez S.L."/>
            <person name="Kruys A."/>
            <person name="Hutchinson M.I."/>
            <person name="Powell A.J."/>
            <person name="Barry K."/>
            <person name="Miller A.N."/>
            <person name="Grigoriev I.V."/>
            <person name="Debuchy R."/>
            <person name="Gladieux P."/>
            <person name="Thoren M.H."/>
            <person name="Johannesson H."/>
        </authorList>
    </citation>
    <scope>NUCLEOTIDE SEQUENCE</scope>
    <source>
        <strain evidence="2">CBS 141.50</strain>
    </source>
</reference>
<comment type="caution">
    <text evidence="2">The sequence shown here is derived from an EMBL/GenBank/DDBJ whole genome shotgun (WGS) entry which is preliminary data.</text>
</comment>
<dbReference type="RefSeq" id="XP_062638970.1">
    <property type="nucleotide sequence ID" value="XM_062783244.1"/>
</dbReference>
<accession>A0AAN6ZPU8</accession>
<dbReference type="Gene3D" id="3.90.1140.10">
    <property type="entry name" value="Cyclic phosphodiesterase"/>
    <property type="match status" value="1"/>
</dbReference>
<reference evidence="2" key="1">
    <citation type="journal article" date="2023" name="Mol. Phylogenet. Evol.">
        <title>Genome-scale phylogeny and comparative genomics of the fungal order Sordariales.</title>
        <authorList>
            <person name="Hensen N."/>
            <person name="Bonometti L."/>
            <person name="Westerberg I."/>
            <person name="Brannstrom I.O."/>
            <person name="Guillou S."/>
            <person name="Cros-Aarteil S."/>
            <person name="Calhoun S."/>
            <person name="Haridas S."/>
            <person name="Kuo A."/>
            <person name="Mondo S."/>
            <person name="Pangilinan J."/>
            <person name="Riley R."/>
            <person name="LaButti K."/>
            <person name="Andreopoulos B."/>
            <person name="Lipzen A."/>
            <person name="Chen C."/>
            <person name="Yan M."/>
            <person name="Daum C."/>
            <person name="Ng V."/>
            <person name="Clum A."/>
            <person name="Steindorff A."/>
            <person name="Ohm R.A."/>
            <person name="Martin F."/>
            <person name="Silar P."/>
            <person name="Natvig D.O."/>
            <person name="Lalanne C."/>
            <person name="Gautier V."/>
            <person name="Ament-Velasquez S.L."/>
            <person name="Kruys A."/>
            <person name="Hutchinson M.I."/>
            <person name="Powell A.J."/>
            <person name="Barry K."/>
            <person name="Miller A.N."/>
            <person name="Grigoriev I.V."/>
            <person name="Debuchy R."/>
            <person name="Gladieux P."/>
            <person name="Hiltunen Thoren M."/>
            <person name="Johannesson H."/>
        </authorList>
    </citation>
    <scope>NUCLEOTIDE SEQUENCE</scope>
    <source>
        <strain evidence="2">CBS 141.50</strain>
    </source>
</reference>